<dbReference type="RefSeq" id="WP_174192025.1">
    <property type="nucleotide sequence ID" value="NZ_JABULH010000001.1"/>
</dbReference>
<evidence type="ECO:0000313" key="3">
    <source>
        <dbReference type="Proteomes" id="UP000621447"/>
    </source>
</evidence>
<reference evidence="2 3" key="1">
    <citation type="submission" date="2020-06" db="EMBL/GenBank/DDBJ databases">
        <title>Sphingomonas hominis sp. nov., a member of the Sphingomonas, isolated from the hair of a 22-year-old girl.</title>
        <authorList>
            <person name="Zhang D.-F."/>
            <person name="Cui X.-W."/>
        </authorList>
    </citation>
    <scope>NUCLEOTIDE SEQUENCE [LARGE SCALE GENOMIC DNA]</scope>
    <source>
        <strain evidence="2 3">HHU CXW</strain>
    </source>
</reference>
<feature type="domain" description="N-acetyltransferase" evidence="1">
    <location>
        <begin position="8"/>
        <end position="155"/>
    </location>
</feature>
<evidence type="ECO:0000313" key="2">
    <source>
        <dbReference type="EMBL" id="NTS63940.1"/>
    </source>
</evidence>
<keyword evidence="2" id="KW-0687">Ribonucleoprotein</keyword>
<keyword evidence="2" id="KW-0689">Ribosomal protein</keyword>
<comment type="caution">
    <text evidence="2">The sequence shown here is derived from an EMBL/GenBank/DDBJ whole genome shotgun (WGS) entry which is preliminary data.</text>
</comment>
<dbReference type="InterPro" id="IPR006464">
    <property type="entry name" value="AcTrfase_RimI/Ard1"/>
</dbReference>
<dbReference type="Gene3D" id="3.40.630.30">
    <property type="match status" value="1"/>
</dbReference>
<sequence length="157" mass="17231">MSTQLHAVEIASGRVSDADAVDRVMQAAFEPRYGEAWTRAQCVGILTMPGVWLTLARIEGELVGFALVRAIIDEAELLLIAVDPACRRRGVAGALMRSMLAECRGRGVRRVHLEVRANNPAVALYAAHGFTKAGERRDYYRAKSGESFDAHTYARDV</sequence>
<dbReference type="PROSITE" id="PS51186">
    <property type="entry name" value="GNAT"/>
    <property type="match status" value="1"/>
</dbReference>
<dbReference type="InterPro" id="IPR050276">
    <property type="entry name" value="MshD_Acetyltransferase"/>
</dbReference>
<keyword evidence="3" id="KW-1185">Reference proteome</keyword>
<dbReference type="InterPro" id="IPR000182">
    <property type="entry name" value="GNAT_dom"/>
</dbReference>
<dbReference type="Pfam" id="PF00583">
    <property type="entry name" value="Acetyltransf_1"/>
    <property type="match status" value="1"/>
</dbReference>
<dbReference type="InterPro" id="IPR016181">
    <property type="entry name" value="Acyl_CoA_acyltransferase"/>
</dbReference>
<proteinExistence type="predicted"/>
<dbReference type="PANTHER" id="PTHR43617:SF20">
    <property type="entry name" value="N-ALPHA-ACETYLTRANSFERASE RIMI"/>
    <property type="match status" value="1"/>
</dbReference>
<dbReference type="Proteomes" id="UP000621447">
    <property type="component" value="Unassembled WGS sequence"/>
</dbReference>
<dbReference type="PANTHER" id="PTHR43617">
    <property type="entry name" value="L-AMINO ACID N-ACETYLTRANSFERASE"/>
    <property type="match status" value="1"/>
</dbReference>
<dbReference type="SUPFAM" id="SSF55729">
    <property type="entry name" value="Acyl-CoA N-acyltransferases (Nat)"/>
    <property type="match status" value="1"/>
</dbReference>
<dbReference type="NCBIfam" id="TIGR01575">
    <property type="entry name" value="rimI"/>
    <property type="match status" value="1"/>
</dbReference>
<evidence type="ECO:0000259" key="1">
    <source>
        <dbReference type="PROSITE" id="PS51186"/>
    </source>
</evidence>
<protein>
    <submittedName>
        <fullName evidence="2">Ribosomal protein S18-alanine N-acetyltransferase</fullName>
    </submittedName>
</protein>
<organism evidence="2 3">
    <name type="scientific">Sphingomonas hominis</name>
    <dbReference type="NCBI Taxonomy" id="2741495"/>
    <lineage>
        <taxon>Bacteria</taxon>
        <taxon>Pseudomonadati</taxon>
        <taxon>Pseudomonadota</taxon>
        <taxon>Alphaproteobacteria</taxon>
        <taxon>Sphingomonadales</taxon>
        <taxon>Sphingomonadaceae</taxon>
        <taxon>Sphingomonas</taxon>
    </lineage>
</organism>
<dbReference type="CDD" id="cd04301">
    <property type="entry name" value="NAT_SF"/>
    <property type="match status" value="1"/>
</dbReference>
<dbReference type="GO" id="GO:0005840">
    <property type="term" value="C:ribosome"/>
    <property type="evidence" value="ECO:0007669"/>
    <property type="project" value="UniProtKB-KW"/>
</dbReference>
<dbReference type="EMBL" id="JABULH010000001">
    <property type="protein sequence ID" value="NTS63940.1"/>
    <property type="molecule type" value="Genomic_DNA"/>
</dbReference>
<name>A0ABX2JJD2_9SPHN</name>
<accession>A0ABX2JJD2</accession>
<gene>
    <name evidence="2" type="primary">rimI</name>
    <name evidence="2" type="ORF">HRV97_02030</name>
</gene>